<accession>A0A4P8XLV7</accession>
<organism evidence="2 3">
    <name type="scientific">Paenibacillus algicola</name>
    <dbReference type="NCBI Taxonomy" id="2565926"/>
    <lineage>
        <taxon>Bacteria</taxon>
        <taxon>Bacillati</taxon>
        <taxon>Bacillota</taxon>
        <taxon>Bacilli</taxon>
        <taxon>Bacillales</taxon>
        <taxon>Paenibacillaceae</taxon>
        <taxon>Paenibacillus</taxon>
    </lineage>
</organism>
<feature type="region of interest" description="Disordered" evidence="1">
    <location>
        <begin position="1"/>
        <end position="48"/>
    </location>
</feature>
<reference evidence="2 3" key="1">
    <citation type="submission" date="2019-05" db="EMBL/GenBank/DDBJ databases">
        <authorList>
            <person name="Chen C."/>
        </authorList>
    </citation>
    <scope>NUCLEOTIDE SEQUENCE [LARGE SCALE GENOMIC DNA]</scope>
    <source>
        <strain evidence="2 3">HB172198</strain>
    </source>
</reference>
<sequence length="48" mass="5534">MKKIKKNNFRQKEFKPRCRNPYQDNLDMNNPGDHKGGASIAKDRSVTG</sequence>
<dbReference type="Proteomes" id="UP000300879">
    <property type="component" value="Chromosome"/>
</dbReference>
<dbReference type="KEGG" id="palo:E6C60_1766"/>
<feature type="compositionally biased region" description="Basic and acidic residues" evidence="1">
    <location>
        <begin position="32"/>
        <end position="48"/>
    </location>
</feature>
<evidence type="ECO:0000313" key="2">
    <source>
        <dbReference type="EMBL" id="QCT02481.1"/>
    </source>
</evidence>
<evidence type="ECO:0000256" key="1">
    <source>
        <dbReference type="SAM" id="MobiDB-lite"/>
    </source>
</evidence>
<dbReference type="EMBL" id="CP040396">
    <property type="protein sequence ID" value="QCT02481.1"/>
    <property type="molecule type" value="Genomic_DNA"/>
</dbReference>
<protein>
    <submittedName>
        <fullName evidence="2">Uncharacterized protein</fullName>
    </submittedName>
</protein>
<name>A0A4P8XLV7_9BACL</name>
<gene>
    <name evidence="2" type="ORF">E6C60_1766</name>
</gene>
<evidence type="ECO:0000313" key="3">
    <source>
        <dbReference type="Proteomes" id="UP000300879"/>
    </source>
</evidence>
<dbReference type="AlphaFoldDB" id="A0A4P8XLV7"/>
<proteinExistence type="predicted"/>
<keyword evidence="3" id="KW-1185">Reference proteome</keyword>